<evidence type="ECO:0000259" key="2">
    <source>
        <dbReference type="PROSITE" id="PS50132"/>
    </source>
</evidence>
<dbReference type="AlphaFoldDB" id="A0A4P9Y351"/>
<feature type="compositionally biased region" description="Gly residues" evidence="1">
    <location>
        <begin position="139"/>
        <end position="167"/>
    </location>
</feature>
<dbReference type="InterPro" id="IPR036305">
    <property type="entry name" value="RGS_sf"/>
</dbReference>
<dbReference type="InterPro" id="IPR044926">
    <property type="entry name" value="RGS_subdomain_2"/>
</dbReference>
<organism evidence="3 4">
    <name type="scientific">Piptocephalis cylindrospora</name>
    <dbReference type="NCBI Taxonomy" id="1907219"/>
    <lineage>
        <taxon>Eukaryota</taxon>
        <taxon>Fungi</taxon>
        <taxon>Fungi incertae sedis</taxon>
        <taxon>Zoopagomycota</taxon>
        <taxon>Zoopagomycotina</taxon>
        <taxon>Zoopagomycetes</taxon>
        <taxon>Zoopagales</taxon>
        <taxon>Piptocephalidaceae</taxon>
        <taxon>Piptocephalis</taxon>
    </lineage>
</organism>
<protein>
    <recommendedName>
        <fullName evidence="2">RGS domain-containing protein</fullName>
    </recommendedName>
</protein>
<accession>A0A4P9Y351</accession>
<gene>
    <name evidence="3" type="ORF">BJ684DRAFT_16231</name>
</gene>
<proteinExistence type="predicted"/>
<feature type="non-terminal residue" evidence="3">
    <location>
        <position position="179"/>
    </location>
</feature>
<feature type="domain" description="RGS" evidence="2">
    <location>
        <begin position="80"/>
        <end position="117"/>
    </location>
</feature>
<dbReference type="EMBL" id="KZ988041">
    <property type="protein sequence ID" value="RKP13356.1"/>
    <property type="molecule type" value="Genomic_DNA"/>
</dbReference>
<evidence type="ECO:0000256" key="1">
    <source>
        <dbReference type="SAM" id="MobiDB-lite"/>
    </source>
</evidence>
<sequence>MSERKRRLLPSRSTLFSFRSTSSHIVPPVPTQRRRSIQVDSISCRGADESMPGTTKSFPASTSTLTTTTAKPAVHQLSLTLENILDHPALFRAFESYLTRHLAEENLVFLQRLWELREKGEGLGNEDGAGLLRDLENEGVGGGGGGLGGKGGVGGAGGGGGGGGGGEKGGKVKRIKKDR</sequence>
<dbReference type="InterPro" id="IPR016137">
    <property type="entry name" value="RGS"/>
</dbReference>
<dbReference type="PROSITE" id="PS50132">
    <property type="entry name" value="RGS"/>
    <property type="match status" value="1"/>
</dbReference>
<dbReference type="SUPFAM" id="SSF48097">
    <property type="entry name" value="Regulator of G-protein signaling, RGS"/>
    <property type="match status" value="1"/>
</dbReference>
<reference evidence="4" key="1">
    <citation type="journal article" date="2018" name="Nat. Microbiol.">
        <title>Leveraging single-cell genomics to expand the fungal tree of life.</title>
        <authorList>
            <person name="Ahrendt S.R."/>
            <person name="Quandt C.A."/>
            <person name="Ciobanu D."/>
            <person name="Clum A."/>
            <person name="Salamov A."/>
            <person name="Andreopoulos B."/>
            <person name="Cheng J.F."/>
            <person name="Woyke T."/>
            <person name="Pelin A."/>
            <person name="Henrissat B."/>
            <person name="Reynolds N.K."/>
            <person name="Benny G.L."/>
            <person name="Smith M.E."/>
            <person name="James T.Y."/>
            <person name="Grigoriev I.V."/>
        </authorList>
    </citation>
    <scope>NUCLEOTIDE SEQUENCE [LARGE SCALE GENOMIC DNA]</scope>
</reference>
<dbReference type="OrthoDB" id="202203at2759"/>
<dbReference type="Proteomes" id="UP000267251">
    <property type="component" value="Unassembled WGS sequence"/>
</dbReference>
<feature type="region of interest" description="Disordered" evidence="1">
    <location>
        <begin position="136"/>
        <end position="179"/>
    </location>
</feature>
<keyword evidence="4" id="KW-1185">Reference proteome</keyword>
<evidence type="ECO:0000313" key="4">
    <source>
        <dbReference type="Proteomes" id="UP000267251"/>
    </source>
</evidence>
<evidence type="ECO:0000313" key="3">
    <source>
        <dbReference type="EMBL" id="RKP13356.1"/>
    </source>
</evidence>
<name>A0A4P9Y351_9FUNG</name>
<dbReference type="Gene3D" id="1.10.167.10">
    <property type="entry name" value="Regulator of G-protein Signalling 4, domain 2"/>
    <property type="match status" value="1"/>
</dbReference>